<feature type="transmembrane region" description="Helical" evidence="8">
    <location>
        <begin position="305"/>
        <end position="322"/>
    </location>
</feature>
<dbReference type="STRING" id="1566387.QV13_11535"/>
<feature type="transmembrane region" description="Helical" evidence="8">
    <location>
        <begin position="100"/>
        <end position="120"/>
    </location>
</feature>
<dbReference type="PANTHER" id="PTHR32196">
    <property type="entry name" value="ABC TRANSPORTER PERMEASE PROTEIN YPHD-RELATED-RELATED"/>
    <property type="match status" value="1"/>
</dbReference>
<evidence type="ECO:0000256" key="6">
    <source>
        <dbReference type="ARBA" id="ARBA00022989"/>
    </source>
</evidence>
<keyword evidence="4" id="KW-0997">Cell inner membrane</keyword>
<evidence type="ECO:0000256" key="2">
    <source>
        <dbReference type="ARBA" id="ARBA00022448"/>
    </source>
</evidence>
<dbReference type="RefSeq" id="WP_024924933.1">
    <property type="nucleotide sequence ID" value="NZ_MDEO01000031.1"/>
</dbReference>
<evidence type="ECO:0000256" key="5">
    <source>
        <dbReference type="ARBA" id="ARBA00022692"/>
    </source>
</evidence>
<reference evidence="9 10" key="1">
    <citation type="submission" date="2016-08" db="EMBL/GenBank/DDBJ databases">
        <title>Whole genome sequence of Mesorhizobium sp. strain UASWS1009 isolated from industrial sewage.</title>
        <authorList>
            <person name="Crovadore J."/>
            <person name="Calmin G."/>
            <person name="Chablais R."/>
            <person name="Cochard B."/>
            <person name="Lefort F."/>
        </authorList>
    </citation>
    <scope>NUCLEOTIDE SEQUENCE [LARGE SCALE GENOMIC DNA]</scope>
    <source>
        <strain evidence="9 10">UASWS1009</strain>
    </source>
</reference>
<evidence type="ECO:0000256" key="8">
    <source>
        <dbReference type="SAM" id="Phobius"/>
    </source>
</evidence>
<keyword evidence="2" id="KW-0813">Transport</keyword>
<evidence type="ECO:0000256" key="3">
    <source>
        <dbReference type="ARBA" id="ARBA00022475"/>
    </source>
</evidence>
<evidence type="ECO:0000256" key="4">
    <source>
        <dbReference type="ARBA" id="ARBA00022519"/>
    </source>
</evidence>
<sequence length="331" mass="34618">MSNVQDIQKKAADTEVRGSFLASPTVRQYSGIIISLAVLCVVFSVMSPRFLALNNFMNIMQQVAVIAVAAYGMTYVILLGDIDLSIGSIIAVSGMVAAQAFAMGFGFVPVVALTLAAGALMGALNGTLSAKLMLPSFIVTVATMGIYRGAVSLPTNGAPAMIENETWLAIGAESWLGIPIIIWIMAVLFVVNHIVLSKTIFGRQVYLTGGNREAAVYSGIRVDRIKIIVFTISGMMAAISGMLLSSRLSSAQTNAGMGYELDAIAAVVLGGTSLAGGVGTIVGTILGALIIGVINNGMNMLSVPYFYQLIVKGVVILVAVWLDVRSKSARA</sequence>
<feature type="transmembrane region" description="Helical" evidence="8">
    <location>
        <begin position="264"/>
        <end position="293"/>
    </location>
</feature>
<dbReference type="GO" id="GO:0022857">
    <property type="term" value="F:transmembrane transporter activity"/>
    <property type="evidence" value="ECO:0007669"/>
    <property type="project" value="InterPro"/>
</dbReference>
<comment type="caution">
    <text evidence="9">The sequence shown here is derived from an EMBL/GenBank/DDBJ whole genome shotgun (WGS) entry which is preliminary data.</text>
</comment>
<comment type="subcellular location">
    <subcellularLocation>
        <location evidence="1">Cell membrane</location>
        <topology evidence="1">Multi-pass membrane protein</topology>
    </subcellularLocation>
</comment>
<evidence type="ECO:0000256" key="7">
    <source>
        <dbReference type="ARBA" id="ARBA00023136"/>
    </source>
</evidence>
<feature type="transmembrane region" description="Helical" evidence="8">
    <location>
        <begin position="175"/>
        <end position="196"/>
    </location>
</feature>
<organism evidence="9 10">
    <name type="scientific">Mesorhizobium hungaricum</name>
    <dbReference type="NCBI Taxonomy" id="1566387"/>
    <lineage>
        <taxon>Bacteria</taxon>
        <taxon>Pseudomonadati</taxon>
        <taxon>Pseudomonadota</taxon>
        <taxon>Alphaproteobacteria</taxon>
        <taxon>Hyphomicrobiales</taxon>
        <taxon>Phyllobacteriaceae</taxon>
        <taxon>Mesorhizobium</taxon>
    </lineage>
</organism>
<keyword evidence="7 8" id="KW-0472">Membrane</keyword>
<feature type="transmembrane region" description="Helical" evidence="8">
    <location>
        <begin position="29"/>
        <end position="51"/>
    </location>
</feature>
<dbReference type="CDD" id="cd06579">
    <property type="entry name" value="TM_PBP1_transp_AraH_like"/>
    <property type="match status" value="1"/>
</dbReference>
<dbReference type="Proteomes" id="UP000094412">
    <property type="component" value="Unassembled WGS sequence"/>
</dbReference>
<dbReference type="GO" id="GO:0005886">
    <property type="term" value="C:plasma membrane"/>
    <property type="evidence" value="ECO:0007669"/>
    <property type="project" value="UniProtKB-SubCell"/>
</dbReference>
<protein>
    <submittedName>
        <fullName evidence="9">Ribose ABC transporter permease</fullName>
    </submittedName>
</protein>
<feature type="transmembrane region" description="Helical" evidence="8">
    <location>
        <begin position="132"/>
        <end position="155"/>
    </location>
</feature>
<dbReference type="InterPro" id="IPR001851">
    <property type="entry name" value="ABC_transp_permease"/>
</dbReference>
<evidence type="ECO:0000313" key="9">
    <source>
        <dbReference type="EMBL" id="OCX18853.1"/>
    </source>
</evidence>
<feature type="transmembrane region" description="Helical" evidence="8">
    <location>
        <begin position="227"/>
        <end position="244"/>
    </location>
</feature>
<keyword evidence="3" id="KW-1003">Cell membrane</keyword>
<keyword evidence="10" id="KW-1185">Reference proteome</keyword>
<evidence type="ECO:0000313" key="10">
    <source>
        <dbReference type="Proteomes" id="UP000094412"/>
    </source>
</evidence>
<evidence type="ECO:0000256" key="1">
    <source>
        <dbReference type="ARBA" id="ARBA00004651"/>
    </source>
</evidence>
<dbReference type="Pfam" id="PF02653">
    <property type="entry name" value="BPD_transp_2"/>
    <property type="match status" value="1"/>
</dbReference>
<dbReference type="OrthoDB" id="6384190at2"/>
<dbReference type="AlphaFoldDB" id="A0A1C2DW33"/>
<accession>A0A1C2DW33</accession>
<keyword evidence="6 8" id="KW-1133">Transmembrane helix</keyword>
<keyword evidence="5 8" id="KW-0812">Transmembrane</keyword>
<dbReference type="EMBL" id="MDEO01000031">
    <property type="protein sequence ID" value="OCX18853.1"/>
    <property type="molecule type" value="Genomic_DNA"/>
</dbReference>
<proteinExistence type="predicted"/>
<gene>
    <name evidence="9" type="ORF">QV13_11535</name>
</gene>
<name>A0A1C2DW33_9HYPH</name>
<feature type="transmembrane region" description="Helical" evidence="8">
    <location>
        <begin position="63"/>
        <end position="80"/>
    </location>
</feature>
<dbReference type="PANTHER" id="PTHR32196:SF21">
    <property type="entry name" value="ABC TRANSPORTER PERMEASE PROTEIN YPHD-RELATED"/>
    <property type="match status" value="1"/>
</dbReference>